<organism evidence="4 5">
    <name type="scientific">Alicycliphilus denitrificans</name>
    <dbReference type="NCBI Taxonomy" id="179636"/>
    <lineage>
        <taxon>Bacteria</taxon>
        <taxon>Pseudomonadati</taxon>
        <taxon>Pseudomonadota</taxon>
        <taxon>Betaproteobacteria</taxon>
        <taxon>Burkholderiales</taxon>
        <taxon>Comamonadaceae</taxon>
        <taxon>Alicycliphilus</taxon>
    </lineage>
</organism>
<evidence type="ECO:0000259" key="3">
    <source>
        <dbReference type="Pfam" id="PF13477"/>
    </source>
</evidence>
<dbReference type="Pfam" id="PF13692">
    <property type="entry name" value="Glyco_trans_1_4"/>
    <property type="match status" value="1"/>
</dbReference>
<evidence type="ECO:0000313" key="4">
    <source>
        <dbReference type="EMBL" id="RKJ96295.1"/>
    </source>
</evidence>
<dbReference type="PANTHER" id="PTHR12526:SF510">
    <property type="entry name" value="D-INOSITOL 3-PHOSPHATE GLYCOSYLTRANSFERASE"/>
    <property type="match status" value="1"/>
</dbReference>
<dbReference type="Proteomes" id="UP000216225">
    <property type="component" value="Unassembled WGS sequence"/>
</dbReference>
<dbReference type="Pfam" id="PF13477">
    <property type="entry name" value="Glyco_trans_4_2"/>
    <property type="match status" value="1"/>
</dbReference>
<evidence type="ECO:0000256" key="2">
    <source>
        <dbReference type="ARBA" id="ARBA00022679"/>
    </source>
</evidence>
<accession>A0A3R7HNB1</accession>
<comment type="caution">
    <text evidence="4">The sequence shown here is derived from an EMBL/GenBank/DDBJ whole genome shotgun (WGS) entry which is preliminary data.</text>
</comment>
<feature type="domain" description="Glycosyltransferase subfamily 4-like N-terminal" evidence="3">
    <location>
        <begin position="4"/>
        <end position="131"/>
    </location>
</feature>
<dbReference type="InterPro" id="IPR028098">
    <property type="entry name" value="Glyco_trans_4-like_N"/>
</dbReference>
<dbReference type="Gene3D" id="3.40.50.2000">
    <property type="entry name" value="Glycogen Phosphorylase B"/>
    <property type="match status" value="2"/>
</dbReference>
<evidence type="ECO:0000256" key="1">
    <source>
        <dbReference type="ARBA" id="ARBA00022676"/>
    </source>
</evidence>
<dbReference type="AlphaFoldDB" id="A0A3R7HNB1"/>
<sequence>MQPHLCLLGDANSPHTRRWAAEMRARGWRVSLVTARPEPLDGVEQRILPPVRRQADWLLRAGAARRHVRALAPDIVHAHYLTSYGYLAARCGRHPLVMTAWGSDLLVTPHRSPWMRWLTGWILRRADLVTGDSASLVEAARQYRPRAPVHEIHWGVDRARFAPMPWEDKDGLQIVSLRAWEPNYHIGTLIDACALLRQRLPGAPLTLHLLGGGSLEPALRARVQERGLAQCVAFHGRLDDAGMAAVLARSKISVSVPESDATSVAMLESMACGLAVVASDLAANRQWIAPDLLVPAGDAHALAGVLQQLAEDDARMRGIGTRNAERIALDGDRKAQMDQVDRLYRQLLK</sequence>
<protein>
    <submittedName>
        <fullName evidence="4">Glycosyltransferase</fullName>
    </submittedName>
</protein>
<dbReference type="EMBL" id="NKDB02000002">
    <property type="protein sequence ID" value="RKJ96295.1"/>
    <property type="molecule type" value="Genomic_DNA"/>
</dbReference>
<dbReference type="SUPFAM" id="SSF53756">
    <property type="entry name" value="UDP-Glycosyltransferase/glycogen phosphorylase"/>
    <property type="match status" value="1"/>
</dbReference>
<reference evidence="4 5" key="1">
    <citation type="submission" date="2018-09" db="EMBL/GenBank/DDBJ databases">
        <title>Genome comparison of Alicycliphilus sp. BQ1, a polyurethanolytic bacterium, with its closest phylogenetic relatives Alicycliphilus denitrificans BC and K601, unable to attack polyurethane.</title>
        <authorList>
            <person name="Loza-Tavera H."/>
            <person name="Lozano L."/>
            <person name="Cevallos M."/>
            <person name="Maya-Lucas O."/>
            <person name="Garcia-Mena J."/>
            <person name="Hernandez J."/>
        </authorList>
    </citation>
    <scope>NUCLEOTIDE SEQUENCE [LARGE SCALE GENOMIC DNA]</scope>
    <source>
        <strain evidence="4 5">BQ1</strain>
    </source>
</reference>
<proteinExistence type="predicted"/>
<keyword evidence="1" id="KW-0328">Glycosyltransferase</keyword>
<dbReference type="GO" id="GO:0016757">
    <property type="term" value="F:glycosyltransferase activity"/>
    <property type="evidence" value="ECO:0007669"/>
    <property type="project" value="UniProtKB-KW"/>
</dbReference>
<evidence type="ECO:0000313" key="5">
    <source>
        <dbReference type="Proteomes" id="UP000216225"/>
    </source>
</evidence>
<dbReference type="PANTHER" id="PTHR12526">
    <property type="entry name" value="GLYCOSYLTRANSFERASE"/>
    <property type="match status" value="1"/>
</dbReference>
<gene>
    <name evidence="4" type="ORF">CE154_009615</name>
</gene>
<name>A0A3R7HNB1_9BURK</name>
<keyword evidence="2 4" id="KW-0808">Transferase</keyword>